<dbReference type="GeneID" id="11518379"/>
<dbReference type="HOGENOM" id="CLU_632491_0_0_1"/>
<dbReference type="SUPFAM" id="SSF117281">
    <property type="entry name" value="Kelch motif"/>
    <property type="match status" value="1"/>
</dbReference>
<evidence type="ECO:0000256" key="2">
    <source>
        <dbReference type="ARBA" id="ARBA00023004"/>
    </source>
</evidence>
<dbReference type="Proteomes" id="UP000008181">
    <property type="component" value="Chromosome 3"/>
</dbReference>
<dbReference type="RefSeq" id="XP_003654599.1">
    <property type="nucleotide sequence ID" value="XM_003654551.1"/>
</dbReference>
<dbReference type="GO" id="GO:0019760">
    <property type="term" value="P:glucosinolate metabolic process"/>
    <property type="evidence" value="ECO:0007669"/>
    <property type="project" value="UniProtKB-ARBA"/>
</dbReference>
<proteinExistence type="predicted"/>
<keyword evidence="4" id="KW-1185">Reference proteome</keyword>
<dbReference type="PANTHER" id="PTHR47435:SF10">
    <property type="entry name" value="TIP ELONGATION ABERRANT PROTEIN 3"/>
    <property type="match status" value="1"/>
</dbReference>
<name>G2R8P7_THETT</name>
<dbReference type="AlphaFoldDB" id="G2R8P7"/>
<evidence type="ECO:0000313" key="4">
    <source>
        <dbReference type="Proteomes" id="UP000008181"/>
    </source>
</evidence>
<sequence>MAGVAAAALAAPTQPLKISLTRLPNPAPEGSPHPALARSQHTLTVLPASNKAFIFGGVDASGALCPPGIHNLTLPPSSQNAPTSLAAAAAAEAAHATAYTCYPPFPLRDASTGETLVPAPRAAHSACAWRGRYLLVHGGRDSGGGQPVREGNVLWRWDGEALSWAKLRGDSQLGRAMAPRYGHWLFGDEGQGFLVAVGGHGGDGDGVGDGIERELWMYDFGTMVWTALPSAPVRPVAAAYAGGRVYVISERADGCRSGCAVHYLDLRESPVEREKPGALVWRSVSFPANPLAPGPRPRSGGALVPLTTGHGREYLVYLFGRSAGGAPLEELHSDIWTLQLPSWRRSAAAAKDKVLEKLPGGESGEFQWAEAEIVPTEQMTEKGRKVHPGPRAFFGADACCAGQGVVLWGGVNADGGTEGDGWLLRLAYGYADNGRFE</sequence>
<dbReference type="Gene3D" id="2.120.10.80">
    <property type="entry name" value="Kelch-type beta propeller"/>
    <property type="match status" value="1"/>
</dbReference>
<dbReference type="STRING" id="578455.G2R8P7"/>
<gene>
    <name evidence="3" type="ORF">THITE_2145448</name>
</gene>
<reference evidence="3 4" key="1">
    <citation type="journal article" date="2011" name="Nat. Biotechnol.">
        <title>Comparative genomic analysis of the thermophilic biomass-degrading fungi Myceliophthora thermophila and Thielavia terrestris.</title>
        <authorList>
            <person name="Berka R.M."/>
            <person name="Grigoriev I.V."/>
            <person name="Otillar R."/>
            <person name="Salamov A."/>
            <person name="Grimwood J."/>
            <person name="Reid I."/>
            <person name="Ishmael N."/>
            <person name="John T."/>
            <person name="Darmond C."/>
            <person name="Moisan M.-C."/>
            <person name="Henrissat B."/>
            <person name="Coutinho P.M."/>
            <person name="Lombard V."/>
            <person name="Natvig D.O."/>
            <person name="Lindquist E."/>
            <person name="Schmutz J."/>
            <person name="Lucas S."/>
            <person name="Harris P."/>
            <person name="Powlowski J."/>
            <person name="Bellemare A."/>
            <person name="Taylor D."/>
            <person name="Butler G."/>
            <person name="de Vries R.P."/>
            <person name="Allijn I.E."/>
            <person name="van den Brink J."/>
            <person name="Ushinsky S."/>
            <person name="Storms R."/>
            <person name="Powell A.J."/>
            <person name="Paulsen I.T."/>
            <person name="Elbourne L.D.H."/>
            <person name="Baker S.E."/>
            <person name="Magnuson J."/>
            <person name="LaBoissiere S."/>
            <person name="Clutterbuck A.J."/>
            <person name="Martinez D."/>
            <person name="Wogulis M."/>
            <person name="de Leon A.L."/>
            <person name="Rey M.W."/>
            <person name="Tsang A."/>
        </authorList>
    </citation>
    <scope>NUCLEOTIDE SEQUENCE [LARGE SCALE GENOMIC DNA]</scope>
    <source>
        <strain evidence="4">ATCC 38088 / NRRL 8126</strain>
    </source>
</reference>
<dbReference type="OrthoDB" id="10250130at2759"/>
<dbReference type="EMBL" id="CP003011">
    <property type="protein sequence ID" value="AEO68263.1"/>
    <property type="molecule type" value="Genomic_DNA"/>
</dbReference>
<organism evidence="3 4">
    <name type="scientific">Thermothielavioides terrestris (strain ATCC 38088 / NRRL 8126)</name>
    <name type="common">Thielavia terrestris</name>
    <dbReference type="NCBI Taxonomy" id="578455"/>
    <lineage>
        <taxon>Eukaryota</taxon>
        <taxon>Fungi</taxon>
        <taxon>Dikarya</taxon>
        <taxon>Ascomycota</taxon>
        <taxon>Pezizomycotina</taxon>
        <taxon>Sordariomycetes</taxon>
        <taxon>Sordariomycetidae</taxon>
        <taxon>Sordariales</taxon>
        <taxon>Chaetomiaceae</taxon>
        <taxon>Thermothielavioides</taxon>
        <taxon>Thermothielavioides terrestris</taxon>
    </lineage>
</organism>
<keyword evidence="1" id="KW-0677">Repeat</keyword>
<protein>
    <submittedName>
        <fullName evidence="3">Uncharacterized protein</fullName>
    </submittedName>
</protein>
<accession>G2R8P7</accession>
<evidence type="ECO:0000313" key="3">
    <source>
        <dbReference type="EMBL" id="AEO68263.1"/>
    </source>
</evidence>
<evidence type="ECO:0000256" key="1">
    <source>
        <dbReference type="ARBA" id="ARBA00022737"/>
    </source>
</evidence>
<dbReference type="InterPro" id="IPR015915">
    <property type="entry name" value="Kelch-typ_b-propeller"/>
</dbReference>
<dbReference type="KEGG" id="ttt:THITE_2145448"/>
<dbReference type="eggNOG" id="KOG0379">
    <property type="taxonomic scope" value="Eukaryota"/>
</dbReference>
<keyword evidence="2" id="KW-0408">Iron</keyword>
<dbReference type="PANTHER" id="PTHR47435">
    <property type="entry name" value="KELCH REPEAT PROTEIN (AFU_ORTHOLOGUE AFUA_5G12780)"/>
    <property type="match status" value="1"/>
</dbReference>